<organism evidence="2 3">
    <name type="scientific">Trichosporon asahii var. asahii (strain ATCC 90039 / CBS 2479 / JCM 2466 / KCTC 7840 / NBRC 103889/ NCYC 2677 / UAMH 7654)</name>
    <name type="common">Yeast</name>
    <dbReference type="NCBI Taxonomy" id="1186058"/>
    <lineage>
        <taxon>Eukaryota</taxon>
        <taxon>Fungi</taxon>
        <taxon>Dikarya</taxon>
        <taxon>Basidiomycota</taxon>
        <taxon>Agaricomycotina</taxon>
        <taxon>Tremellomycetes</taxon>
        <taxon>Trichosporonales</taxon>
        <taxon>Trichosporonaceae</taxon>
        <taxon>Trichosporon</taxon>
    </lineage>
</organism>
<evidence type="ECO:0000256" key="1">
    <source>
        <dbReference type="SAM" id="MobiDB-lite"/>
    </source>
</evidence>
<feature type="compositionally biased region" description="Pro residues" evidence="1">
    <location>
        <begin position="353"/>
        <end position="363"/>
    </location>
</feature>
<accession>J5TMP4</accession>
<protein>
    <submittedName>
        <fullName evidence="2">Uncharacterized protein</fullName>
    </submittedName>
</protein>
<comment type="caution">
    <text evidence="2">The sequence shown here is derived from an EMBL/GenBank/DDBJ whole genome shotgun (WGS) entry which is preliminary data.</text>
</comment>
<dbReference type="Proteomes" id="UP000002748">
    <property type="component" value="Unassembled WGS sequence"/>
</dbReference>
<feature type="compositionally biased region" description="Low complexity" evidence="1">
    <location>
        <begin position="368"/>
        <end position="388"/>
    </location>
</feature>
<feature type="compositionally biased region" description="Low complexity" evidence="1">
    <location>
        <begin position="55"/>
        <end position="73"/>
    </location>
</feature>
<dbReference type="HOGENOM" id="CLU_562591_0_0_1"/>
<feature type="region of interest" description="Disordered" evidence="1">
    <location>
        <begin position="272"/>
        <end position="390"/>
    </location>
</feature>
<evidence type="ECO:0000313" key="3">
    <source>
        <dbReference type="Proteomes" id="UP000002748"/>
    </source>
</evidence>
<sequence>MAAMISPLPPRLAYAYRYRRMKLTPAPVDLPPPPPGADPREPEPSFRRTSRTPQRGAGARSPLSSRASSPCRPQRGDSTSPPPLVAPTARSASAGTTLSVHAPASPLKNSSSSHALGHGYPHALHHPHAGHPHLSRPGSPASIHSSGSAIFERDIELPLGSQTLSSKASRIFHPHGSQLEQSVPAVLDDAVEALTNAPGEINLNAFEIEAPSVSSHMLGSRSPSAQLSPQTRSRVMSMERPRASRSPSPERNNPLLNSPPILAALSTQLQNVGGGTSIAGSVPTLSNSSVASPDQPLSPISPIEPIESLSNSTSPTKHRPAPLRKMSSGPQLPGGWAFTDEDAEGATAVKEAPAPPATAPNSPPSHQAAAPGALLTPTTSNTAAGTATAKEKRRISFISYNDLLLGVPTSVASLGEIASGNLSPDHLPGLPGTLSPPPIVAGNPTRSPVIGASGAGASASVATSPSMPNRDSLSPQPQLEGEWSREGLGRGLEQRLEDLVLLDSNKA</sequence>
<feature type="region of interest" description="Disordered" evidence="1">
    <location>
        <begin position="24"/>
        <end position="146"/>
    </location>
</feature>
<dbReference type="KEGG" id="tasa:A1Q1_07073"/>
<dbReference type="EMBL" id="ALBS01000048">
    <property type="protein sequence ID" value="EJT51661.1"/>
    <property type="molecule type" value="Genomic_DNA"/>
</dbReference>
<feature type="compositionally biased region" description="Low complexity" evidence="1">
    <location>
        <begin position="297"/>
        <end position="310"/>
    </location>
</feature>
<feature type="compositionally biased region" description="Polar residues" evidence="1">
    <location>
        <begin position="283"/>
        <end position="292"/>
    </location>
</feature>
<feature type="compositionally biased region" description="Polar residues" evidence="1">
    <location>
        <begin position="467"/>
        <end position="477"/>
    </location>
</feature>
<feature type="compositionally biased region" description="Polar residues" evidence="1">
    <location>
        <begin position="90"/>
        <end position="99"/>
    </location>
</feature>
<feature type="compositionally biased region" description="Polar residues" evidence="1">
    <location>
        <begin position="214"/>
        <end position="234"/>
    </location>
</feature>
<feature type="compositionally biased region" description="Pro residues" evidence="1">
    <location>
        <begin position="28"/>
        <end position="37"/>
    </location>
</feature>
<evidence type="ECO:0000313" key="2">
    <source>
        <dbReference type="EMBL" id="EJT51661.1"/>
    </source>
</evidence>
<feature type="compositionally biased region" description="Low complexity" evidence="1">
    <location>
        <begin position="451"/>
        <end position="466"/>
    </location>
</feature>
<feature type="compositionally biased region" description="Basic residues" evidence="1">
    <location>
        <begin position="123"/>
        <end position="134"/>
    </location>
</feature>
<proteinExistence type="predicted"/>
<gene>
    <name evidence="2" type="ORF">A1Q1_07073</name>
</gene>
<dbReference type="AlphaFoldDB" id="J5TMP4"/>
<feature type="compositionally biased region" description="Low complexity" evidence="1">
    <location>
        <begin position="244"/>
        <end position="254"/>
    </location>
</feature>
<dbReference type="GeneID" id="25990585"/>
<name>J5TMP4_TRIAS</name>
<feature type="region of interest" description="Disordered" evidence="1">
    <location>
        <begin position="428"/>
        <end position="490"/>
    </location>
</feature>
<dbReference type="VEuPathDB" id="FungiDB:A1Q1_07073"/>
<feature type="region of interest" description="Disordered" evidence="1">
    <location>
        <begin position="214"/>
        <end position="258"/>
    </location>
</feature>
<dbReference type="OrthoDB" id="2563900at2759"/>
<reference evidence="2 3" key="1">
    <citation type="journal article" date="2012" name="Eukaryot. Cell">
        <title>Draft genome sequence of CBS 2479, the standard type strain of Trichosporon asahii.</title>
        <authorList>
            <person name="Yang R.Y."/>
            <person name="Li H.T."/>
            <person name="Zhu H."/>
            <person name="Zhou G.P."/>
            <person name="Wang M."/>
            <person name="Wang L."/>
        </authorList>
    </citation>
    <scope>NUCLEOTIDE SEQUENCE [LARGE SCALE GENOMIC DNA]</scope>
    <source>
        <strain evidence="3">ATCC 90039 / CBS 2479 / JCM 2466 / KCTC 7840 / NCYC 2677 / UAMH 7654</strain>
    </source>
</reference>
<dbReference type="RefSeq" id="XP_014182797.1">
    <property type="nucleotide sequence ID" value="XM_014327322.1"/>
</dbReference>